<evidence type="ECO:0000313" key="2">
    <source>
        <dbReference type="Proteomes" id="UP000178851"/>
    </source>
</evidence>
<dbReference type="EMBL" id="MGGI01000020">
    <property type="protein sequence ID" value="OGM25740.1"/>
    <property type="molecule type" value="Genomic_DNA"/>
</dbReference>
<sequence length="125" mass="13681">MGERQCKYIKDNGEQCSATPMKDADYCFSHNPDTQVEKHLAVVKGGLNSKKVNLDLGPLSIKDPQEVATLLEDTINGVRSGEIPPNIANTIGYLAGHALKAIELAKYAGKIESVERVLMERKITK</sequence>
<proteinExistence type="predicted"/>
<dbReference type="AlphaFoldDB" id="A0A1F7YEZ4"/>
<name>A0A1F7YEZ4_9BACT</name>
<evidence type="ECO:0000313" key="1">
    <source>
        <dbReference type="EMBL" id="OGM25740.1"/>
    </source>
</evidence>
<reference evidence="1 2" key="1">
    <citation type="journal article" date="2016" name="Nat. Commun.">
        <title>Thousands of microbial genomes shed light on interconnected biogeochemical processes in an aquifer system.</title>
        <authorList>
            <person name="Anantharaman K."/>
            <person name="Brown C.T."/>
            <person name="Hug L.A."/>
            <person name="Sharon I."/>
            <person name="Castelle C.J."/>
            <person name="Probst A.J."/>
            <person name="Thomas B.C."/>
            <person name="Singh A."/>
            <person name="Wilkins M.J."/>
            <person name="Karaoz U."/>
            <person name="Brodie E.L."/>
            <person name="Williams K.H."/>
            <person name="Hubbard S.S."/>
            <person name="Banfield J.F."/>
        </authorList>
    </citation>
    <scope>NUCLEOTIDE SEQUENCE [LARGE SCALE GENOMIC DNA]</scope>
</reference>
<protein>
    <submittedName>
        <fullName evidence="1">Uncharacterized protein</fullName>
    </submittedName>
</protein>
<comment type="caution">
    <text evidence="1">The sequence shown here is derived from an EMBL/GenBank/DDBJ whole genome shotgun (WGS) entry which is preliminary data.</text>
</comment>
<organism evidence="1 2">
    <name type="scientific">Candidatus Woesebacteria bacterium RIFCSPHIGHO2_01_FULL_39_28</name>
    <dbReference type="NCBI Taxonomy" id="1802496"/>
    <lineage>
        <taxon>Bacteria</taxon>
        <taxon>Candidatus Woeseibacteriota</taxon>
    </lineage>
</organism>
<dbReference type="Proteomes" id="UP000178851">
    <property type="component" value="Unassembled WGS sequence"/>
</dbReference>
<gene>
    <name evidence="1" type="ORF">A2627_01560</name>
</gene>
<accession>A0A1F7YEZ4</accession>